<evidence type="ECO:0000313" key="1">
    <source>
        <dbReference type="Ensembl" id="ENSZLMP00000000272.1"/>
    </source>
</evidence>
<reference evidence="1" key="1">
    <citation type="submission" date="2025-08" db="UniProtKB">
        <authorList>
            <consortium name="Ensembl"/>
        </authorList>
    </citation>
    <scope>IDENTIFICATION</scope>
</reference>
<evidence type="ECO:0000313" key="2">
    <source>
        <dbReference type="Proteomes" id="UP000694401"/>
    </source>
</evidence>
<dbReference type="AlphaFoldDB" id="A0A8D2NNE8"/>
<proteinExistence type="predicted"/>
<reference evidence="1" key="2">
    <citation type="submission" date="2025-09" db="UniProtKB">
        <authorList>
            <consortium name="Ensembl"/>
        </authorList>
    </citation>
    <scope>IDENTIFICATION</scope>
</reference>
<sequence>MSVNIVALGNERDGFSEDSQQPSLISSYLRRSALISQINSNLSASHVGNQVFTEYQA</sequence>
<dbReference type="Proteomes" id="UP000694401">
    <property type="component" value="Unassembled WGS sequence"/>
</dbReference>
<name>A0A8D2NNE8_ZOSLA</name>
<dbReference type="Ensembl" id="ENSZLMT00000000291.1">
    <property type="protein sequence ID" value="ENSZLMP00000000272.1"/>
    <property type="gene ID" value="ENSZLMG00000000254.1"/>
</dbReference>
<keyword evidence="2" id="KW-1185">Reference proteome</keyword>
<protein>
    <submittedName>
        <fullName evidence="1">Uncharacterized protein</fullName>
    </submittedName>
</protein>
<accession>A0A8D2NNE8</accession>
<organism evidence="1 2">
    <name type="scientific">Zosterops lateralis melanops</name>
    <dbReference type="NCBI Taxonomy" id="1220523"/>
    <lineage>
        <taxon>Eukaryota</taxon>
        <taxon>Metazoa</taxon>
        <taxon>Chordata</taxon>
        <taxon>Craniata</taxon>
        <taxon>Vertebrata</taxon>
        <taxon>Euteleostomi</taxon>
        <taxon>Archelosauria</taxon>
        <taxon>Archosauria</taxon>
        <taxon>Dinosauria</taxon>
        <taxon>Saurischia</taxon>
        <taxon>Theropoda</taxon>
        <taxon>Coelurosauria</taxon>
        <taxon>Aves</taxon>
        <taxon>Neognathae</taxon>
        <taxon>Neoaves</taxon>
        <taxon>Telluraves</taxon>
        <taxon>Australaves</taxon>
        <taxon>Passeriformes</taxon>
        <taxon>Sylvioidea</taxon>
        <taxon>Zosteropidae</taxon>
        <taxon>Zosterops</taxon>
    </lineage>
</organism>